<protein>
    <submittedName>
        <fullName evidence="1">Uncharacterized protein</fullName>
    </submittedName>
</protein>
<reference evidence="1" key="1">
    <citation type="journal article" date="2019" name="Sci. Rep.">
        <title>Draft genome of Tanacetum cinerariifolium, the natural source of mosquito coil.</title>
        <authorList>
            <person name="Yamashiro T."/>
            <person name="Shiraishi A."/>
            <person name="Satake H."/>
            <person name="Nakayama K."/>
        </authorList>
    </citation>
    <scope>NUCLEOTIDE SEQUENCE</scope>
</reference>
<proteinExistence type="predicted"/>
<dbReference type="EMBL" id="BKCJ010006751">
    <property type="protein sequence ID" value="GEU73758.1"/>
    <property type="molecule type" value="Genomic_DNA"/>
</dbReference>
<evidence type="ECO:0000313" key="1">
    <source>
        <dbReference type="EMBL" id="GEU73758.1"/>
    </source>
</evidence>
<sequence>MRKSHGRTVLSGTLNEKGVHKRVVLVCFVVQSHVGGKYKTEPQSCVLFSPYTEDTILIACGMVYPIGDGPYMEDRPLEILKFFAFWRTHKEKTATLQPTLATPNPVAEETTPLLSALQTGAMQNVAVKKRHPMWVLNPCSIEGGLCQPVLAVKDYLTHASNYDFMVAPYAQEYDMGPLGVVCYMPKSTHGNTLDS</sequence>
<name>A0A6L2MIH2_TANCI</name>
<gene>
    <name evidence="1" type="ORF">Tci_045736</name>
</gene>
<organism evidence="1">
    <name type="scientific">Tanacetum cinerariifolium</name>
    <name type="common">Dalmatian daisy</name>
    <name type="synonym">Chrysanthemum cinerariifolium</name>
    <dbReference type="NCBI Taxonomy" id="118510"/>
    <lineage>
        <taxon>Eukaryota</taxon>
        <taxon>Viridiplantae</taxon>
        <taxon>Streptophyta</taxon>
        <taxon>Embryophyta</taxon>
        <taxon>Tracheophyta</taxon>
        <taxon>Spermatophyta</taxon>
        <taxon>Magnoliopsida</taxon>
        <taxon>eudicotyledons</taxon>
        <taxon>Gunneridae</taxon>
        <taxon>Pentapetalae</taxon>
        <taxon>asterids</taxon>
        <taxon>campanulids</taxon>
        <taxon>Asterales</taxon>
        <taxon>Asteraceae</taxon>
        <taxon>Asteroideae</taxon>
        <taxon>Anthemideae</taxon>
        <taxon>Anthemidinae</taxon>
        <taxon>Tanacetum</taxon>
    </lineage>
</organism>
<dbReference type="AlphaFoldDB" id="A0A6L2MIH2"/>
<accession>A0A6L2MIH2</accession>
<comment type="caution">
    <text evidence="1">The sequence shown here is derived from an EMBL/GenBank/DDBJ whole genome shotgun (WGS) entry which is preliminary data.</text>
</comment>